<evidence type="ECO:0000313" key="2">
    <source>
        <dbReference type="Proteomes" id="UP000011864"/>
    </source>
</evidence>
<dbReference type="KEGG" id="gps:C427_4677"/>
<dbReference type="PATRIC" id="fig|1129794.4.peg.4657"/>
<reference evidence="1 2" key="1">
    <citation type="journal article" date="2013" name="Genome Announc.">
        <title>Complete Genome Sequence of Glaciecola psychrophila Strain 170T.</title>
        <authorList>
            <person name="Yin J."/>
            <person name="Chen J."/>
            <person name="Liu G."/>
            <person name="Yu Y."/>
            <person name="Song L."/>
            <person name="Wang X."/>
            <person name="Qu X."/>
        </authorList>
    </citation>
    <scope>NUCLEOTIDE SEQUENCE [LARGE SCALE GENOMIC DNA]</scope>
    <source>
        <strain evidence="1 2">170</strain>
    </source>
</reference>
<protein>
    <recommendedName>
        <fullName evidence="3">Transposase</fullName>
    </recommendedName>
</protein>
<evidence type="ECO:0000313" key="1">
    <source>
        <dbReference type="EMBL" id="AGH46776.1"/>
    </source>
</evidence>
<gene>
    <name evidence="1" type="ORF">C427_4677</name>
</gene>
<accession>M4RT87</accession>
<dbReference type="EMBL" id="CP003837">
    <property type="protein sequence ID" value="AGH46776.1"/>
    <property type="molecule type" value="Genomic_DNA"/>
</dbReference>
<proteinExistence type="predicted"/>
<keyword evidence="2" id="KW-1185">Reference proteome</keyword>
<evidence type="ECO:0008006" key="3">
    <source>
        <dbReference type="Google" id="ProtNLM"/>
    </source>
</evidence>
<dbReference type="AlphaFoldDB" id="M4RT87"/>
<dbReference type="Proteomes" id="UP000011864">
    <property type="component" value="Chromosome"/>
</dbReference>
<dbReference type="OrthoDB" id="9814067at2"/>
<dbReference type="STRING" id="1129794.C427_4677"/>
<sequence length="102" mass="11507">MVAQPSEYVWSSYQINALGKVSNLCTPHCLYTALGINDTERQATYRRLFTSHVEGELLEEIRAATNSGMALGNDRFKSELTSLIGRRLHTLPPGRKLGWRKN</sequence>
<dbReference type="eggNOG" id="COG1943">
    <property type="taxonomic scope" value="Bacteria"/>
</dbReference>
<organism evidence="1 2">
    <name type="scientific">Paraglaciecola psychrophila 170</name>
    <dbReference type="NCBI Taxonomy" id="1129794"/>
    <lineage>
        <taxon>Bacteria</taxon>
        <taxon>Pseudomonadati</taxon>
        <taxon>Pseudomonadota</taxon>
        <taxon>Gammaproteobacteria</taxon>
        <taxon>Alteromonadales</taxon>
        <taxon>Alteromonadaceae</taxon>
        <taxon>Paraglaciecola</taxon>
    </lineage>
</organism>
<dbReference type="RefSeq" id="WP_015431236.1">
    <property type="nucleotide sequence ID" value="NC_020514.1"/>
</dbReference>
<dbReference type="HOGENOM" id="CLU_2274676_0_0_6"/>
<name>M4RT87_9ALTE</name>